<dbReference type="EMBL" id="JAQNSG010000014">
    <property type="protein sequence ID" value="MDC1881300.1"/>
    <property type="molecule type" value="Genomic_DNA"/>
</dbReference>
<dbReference type="InterPro" id="IPR019079">
    <property type="entry name" value="Capsule_synth_CapA"/>
</dbReference>
<evidence type="ECO:0000256" key="1">
    <source>
        <dbReference type="ARBA" id="ARBA00005662"/>
    </source>
</evidence>
<evidence type="ECO:0000313" key="3">
    <source>
        <dbReference type="EMBL" id="MDC1881300.1"/>
    </source>
</evidence>
<dbReference type="PANTHER" id="PTHR33393">
    <property type="entry name" value="POLYGLUTAMINE SYNTHESIS ACCESSORY PROTEIN RV0574C-RELATED"/>
    <property type="match status" value="1"/>
</dbReference>
<name>A0AAW6GR10_BACUN</name>
<proteinExistence type="inferred from homology"/>
<accession>A0AAW6GR10</accession>
<gene>
    <name evidence="3" type="ORF">POZ24_14880</name>
</gene>
<organism evidence="3 4">
    <name type="scientific">Bacteroides uniformis</name>
    <dbReference type="NCBI Taxonomy" id="820"/>
    <lineage>
        <taxon>Bacteria</taxon>
        <taxon>Pseudomonadati</taxon>
        <taxon>Bacteroidota</taxon>
        <taxon>Bacteroidia</taxon>
        <taxon>Bacteroidales</taxon>
        <taxon>Bacteroidaceae</taxon>
        <taxon>Bacteroides</taxon>
    </lineage>
</organism>
<dbReference type="Proteomes" id="UP001213309">
    <property type="component" value="Unassembled WGS sequence"/>
</dbReference>
<feature type="domain" description="Capsule synthesis protein CapA" evidence="2">
    <location>
        <begin position="3"/>
        <end position="293"/>
    </location>
</feature>
<dbReference type="SMART" id="SM00854">
    <property type="entry name" value="PGA_cap"/>
    <property type="match status" value="1"/>
</dbReference>
<evidence type="ECO:0000313" key="4">
    <source>
        <dbReference type="Proteomes" id="UP001213309"/>
    </source>
</evidence>
<dbReference type="PANTHER" id="PTHR33393:SF12">
    <property type="entry name" value="CAPSULE BIOSYNTHESIS PROTEIN CAPA"/>
    <property type="match status" value="1"/>
</dbReference>
<dbReference type="InterPro" id="IPR052169">
    <property type="entry name" value="CW_Biosynth-Accessory"/>
</dbReference>
<dbReference type="Gene3D" id="3.60.21.10">
    <property type="match status" value="1"/>
</dbReference>
<sequence>MIKLSFLGDIMCLKAQNDAVMKKHGEYRYDGYLSGLAPLLKDSNYVIANLESPIMRSPYTQDNITQSDVCFATPSSLLDEVKAAGIDFVATCNNHCLDRGVDGLSETLRCIKAAGIDCSGSYLTVGDSEKVFVKQVGTLKVAVICCTFGTNSQLNGVFLNEDEQWRIDLTKKQQKLLKLEFKTSGEGKSIEKYISDDVSPAAITNSKNQVFLERVLEKVHKAKEVADIVVAYPHVGGQYNPSPGFYTRFIIDSLKEAGADIIVANHPHTSLRCERLDNGVFCAYALGNLAFTPDVGFFLDNVLAEFGIVLHSYWDESTKRLIK</sequence>
<protein>
    <submittedName>
        <fullName evidence="3">CapA family protein</fullName>
    </submittedName>
</protein>
<dbReference type="InterPro" id="IPR029052">
    <property type="entry name" value="Metallo-depent_PP-like"/>
</dbReference>
<dbReference type="AlphaFoldDB" id="A0AAW6GR10"/>
<comment type="similarity">
    <text evidence="1">Belongs to the CapA family.</text>
</comment>
<evidence type="ECO:0000259" key="2">
    <source>
        <dbReference type="SMART" id="SM00854"/>
    </source>
</evidence>
<dbReference type="RefSeq" id="WP_196072955.1">
    <property type="nucleotide sequence ID" value="NZ_JADPCT010000452.1"/>
</dbReference>
<reference evidence="3" key="1">
    <citation type="submission" date="2022-10" db="EMBL/GenBank/DDBJ databases">
        <title>Human gut microbiome strain richness.</title>
        <authorList>
            <person name="Chen-Liaw A."/>
        </authorList>
    </citation>
    <scope>NUCLEOTIDE SEQUENCE</scope>
    <source>
        <strain evidence="3">1001713st2_A4_1001713B170214_170313</strain>
    </source>
</reference>
<dbReference type="SUPFAM" id="SSF56300">
    <property type="entry name" value="Metallo-dependent phosphatases"/>
    <property type="match status" value="1"/>
</dbReference>
<dbReference type="Pfam" id="PF09587">
    <property type="entry name" value="PGA_cap"/>
    <property type="match status" value="1"/>
</dbReference>
<comment type="caution">
    <text evidence="3">The sequence shown here is derived from an EMBL/GenBank/DDBJ whole genome shotgun (WGS) entry which is preliminary data.</text>
</comment>